<keyword evidence="10 13" id="KW-0066">ATP synthesis</keyword>
<evidence type="ECO:0000256" key="15">
    <source>
        <dbReference type="SAM" id="Coils"/>
    </source>
</evidence>
<dbReference type="InterPro" id="IPR036771">
    <property type="entry name" value="ATPsynth_dsu/esu_N"/>
</dbReference>
<dbReference type="InterPro" id="IPR020546">
    <property type="entry name" value="ATP_synth_F1_dsu/esu_N"/>
</dbReference>
<evidence type="ECO:0000259" key="16">
    <source>
        <dbReference type="Pfam" id="PF00401"/>
    </source>
</evidence>
<dbReference type="NCBIfam" id="NF001846">
    <property type="entry name" value="PRK00571.1-3"/>
    <property type="match status" value="1"/>
</dbReference>
<evidence type="ECO:0000259" key="17">
    <source>
        <dbReference type="Pfam" id="PF02823"/>
    </source>
</evidence>
<dbReference type="CDD" id="cd12152">
    <property type="entry name" value="F1-ATPase_delta"/>
    <property type="match status" value="1"/>
</dbReference>
<gene>
    <name evidence="13" type="primary">atpC</name>
    <name evidence="18" type="ORF">ACFSUC_10655</name>
</gene>
<evidence type="ECO:0000256" key="6">
    <source>
        <dbReference type="ARBA" id="ARBA00022781"/>
    </source>
</evidence>
<evidence type="ECO:0000256" key="5">
    <source>
        <dbReference type="ARBA" id="ARBA00022448"/>
    </source>
</evidence>
<protein>
    <recommendedName>
        <fullName evidence="4 13">ATP synthase epsilon chain</fullName>
    </recommendedName>
    <alternativeName>
        <fullName evidence="12 13">ATP synthase F1 sector epsilon subunit</fullName>
    </alternativeName>
    <alternativeName>
        <fullName evidence="11 13">F-ATPase epsilon subunit</fullName>
    </alternativeName>
</protein>
<dbReference type="Pfam" id="PF02823">
    <property type="entry name" value="ATP-synt_DE_N"/>
    <property type="match status" value="1"/>
</dbReference>
<dbReference type="NCBIfam" id="TIGR01216">
    <property type="entry name" value="ATP_synt_epsi"/>
    <property type="match status" value="1"/>
</dbReference>
<keyword evidence="8 13" id="KW-0472">Membrane</keyword>
<dbReference type="Gene3D" id="1.20.5.440">
    <property type="entry name" value="ATP synthase delta/epsilon subunit, C-terminal domain"/>
    <property type="match status" value="1"/>
</dbReference>
<evidence type="ECO:0000256" key="14">
    <source>
        <dbReference type="RuleBase" id="RU003656"/>
    </source>
</evidence>
<dbReference type="EMBL" id="JBHUMM010000023">
    <property type="protein sequence ID" value="MFD2672065.1"/>
    <property type="molecule type" value="Genomic_DNA"/>
</dbReference>
<dbReference type="HAMAP" id="MF_00530">
    <property type="entry name" value="ATP_synth_epsil_bac"/>
    <property type="match status" value="1"/>
</dbReference>
<evidence type="ECO:0000256" key="4">
    <source>
        <dbReference type="ARBA" id="ARBA00014480"/>
    </source>
</evidence>
<evidence type="ECO:0000256" key="12">
    <source>
        <dbReference type="ARBA" id="ARBA00031795"/>
    </source>
</evidence>
<evidence type="ECO:0000313" key="18">
    <source>
        <dbReference type="EMBL" id="MFD2672065.1"/>
    </source>
</evidence>
<dbReference type="SUPFAM" id="SSF51344">
    <property type="entry name" value="Epsilon subunit of F1F0-ATP synthase N-terminal domain"/>
    <property type="match status" value="1"/>
</dbReference>
<dbReference type="InterPro" id="IPR001469">
    <property type="entry name" value="ATP_synth_F1_dsu/esu"/>
</dbReference>
<dbReference type="Gene3D" id="2.60.15.10">
    <property type="entry name" value="F0F1 ATP synthase delta/epsilon subunit, N-terminal"/>
    <property type="match status" value="1"/>
</dbReference>
<reference evidence="19" key="1">
    <citation type="journal article" date="2019" name="Int. J. Syst. Evol. Microbiol.">
        <title>The Global Catalogue of Microorganisms (GCM) 10K type strain sequencing project: providing services to taxonomists for standard genome sequencing and annotation.</title>
        <authorList>
            <consortium name="The Broad Institute Genomics Platform"/>
            <consortium name="The Broad Institute Genome Sequencing Center for Infectious Disease"/>
            <person name="Wu L."/>
            <person name="Ma J."/>
        </authorList>
    </citation>
    <scope>NUCLEOTIDE SEQUENCE [LARGE SCALE GENOMIC DNA]</scope>
    <source>
        <strain evidence="19">KCTC 33676</strain>
    </source>
</reference>
<dbReference type="InterPro" id="IPR036794">
    <property type="entry name" value="ATP_F1_dsu/esu_C_sf"/>
</dbReference>
<dbReference type="PANTHER" id="PTHR13822:SF10">
    <property type="entry name" value="ATP SYNTHASE EPSILON CHAIN, CHLOROPLASTIC"/>
    <property type="match status" value="1"/>
</dbReference>
<keyword evidence="13" id="KW-1003">Cell membrane</keyword>
<comment type="subunit">
    <text evidence="13 14">F-type ATPases have 2 components, CF(1) - the catalytic core - and CF(0) - the membrane proton channel. CF(1) has five subunits: alpha(3), beta(3), gamma(1), delta(1), epsilon(1). CF(0) has three main subunits: a, b and c.</text>
</comment>
<keyword evidence="6 13" id="KW-0375">Hydrogen ion transport</keyword>
<comment type="caution">
    <text evidence="18">The sequence shown here is derived from an EMBL/GenBank/DDBJ whole genome shotgun (WGS) entry which is preliminary data.</text>
</comment>
<evidence type="ECO:0000256" key="3">
    <source>
        <dbReference type="ARBA" id="ARBA00005712"/>
    </source>
</evidence>
<dbReference type="RefSeq" id="WP_379929560.1">
    <property type="nucleotide sequence ID" value="NZ_JBHUMM010000023.1"/>
</dbReference>
<comment type="subcellular location">
    <subcellularLocation>
        <location evidence="2 13">Cell membrane</location>
        <topology evidence="2 13">Peripheral membrane protein</topology>
    </subcellularLocation>
</comment>
<dbReference type="Pfam" id="PF00401">
    <property type="entry name" value="ATP-synt_DE"/>
    <property type="match status" value="1"/>
</dbReference>
<dbReference type="Proteomes" id="UP001597497">
    <property type="component" value="Unassembled WGS sequence"/>
</dbReference>
<comment type="function">
    <text evidence="1 13">Produces ATP from ADP in the presence of a proton gradient across the membrane.</text>
</comment>
<keyword evidence="7 13" id="KW-0406">Ion transport</keyword>
<feature type="coiled-coil region" evidence="15">
    <location>
        <begin position="90"/>
        <end position="126"/>
    </location>
</feature>
<evidence type="ECO:0000256" key="7">
    <source>
        <dbReference type="ARBA" id="ARBA00023065"/>
    </source>
</evidence>
<sequence length="133" mass="14761">MSTMLLEIVTPERKVYEKEIDMLLVKGVEGELGILPNHIPMVTPLKIAPIRAKLNGKEEVIAVNGGFMEVRKDKVVVLAESAELPTEIDVERAEAAKARAEQRLNNKQSETDFRRAEIALQKAMNRINVAGGK</sequence>
<dbReference type="SUPFAM" id="SSF46604">
    <property type="entry name" value="Epsilon subunit of F1F0-ATP synthase C-terminal domain"/>
    <property type="match status" value="1"/>
</dbReference>
<proteinExistence type="inferred from homology"/>
<dbReference type="InterPro" id="IPR020547">
    <property type="entry name" value="ATP_synth_F1_esu_C"/>
</dbReference>
<name>A0ABW5RBG0_9BACL</name>
<keyword evidence="9 13" id="KW-0139">CF(1)</keyword>
<evidence type="ECO:0000256" key="10">
    <source>
        <dbReference type="ARBA" id="ARBA00023310"/>
    </source>
</evidence>
<evidence type="ECO:0000256" key="9">
    <source>
        <dbReference type="ARBA" id="ARBA00023196"/>
    </source>
</evidence>
<dbReference type="PANTHER" id="PTHR13822">
    <property type="entry name" value="ATP SYNTHASE DELTA/EPSILON CHAIN"/>
    <property type="match status" value="1"/>
</dbReference>
<evidence type="ECO:0000256" key="2">
    <source>
        <dbReference type="ARBA" id="ARBA00004202"/>
    </source>
</evidence>
<evidence type="ECO:0000256" key="1">
    <source>
        <dbReference type="ARBA" id="ARBA00003543"/>
    </source>
</evidence>
<keyword evidence="5 13" id="KW-0813">Transport</keyword>
<organism evidence="18 19">
    <name type="scientific">Marinicrinis sediminis</name>
    <dbReference type="NCBI Taxonomy" id="1652465"/>
    <lineage>
        <taxon>Bacteria</taxon>
        <taxon>Bacillati</taxon>
        <taxon>Bacillota</taxon>
        <taxon>Bacilli</taxon>
        <taxon>Bacillales</taxon>
        <taxon>Paenibacillaceae</taxon>
    </lineage>
</organism>
<accession>A0ABW5RBG0</accession>
<feature type="domain" description="ATP synthase epsilon subunit C-terminal" evidence="16">
    <location>
        <begin position="87"/>
        <end position="131"/>
    </location>
</feature>
<comment type="similarity">
    <text evidence="3 13 14">Belongs to the ATPase epsilon chain family.</text>
</comment>
<keyword evidence="19" id="KW-1185">Reference proteome</keyword>
<evidence type="ECO:0000256" key="8">
    <source>
        <dbReference type="ARBA" id="ARBA00023136"/>
    </source>
</evidence>
<feature type="domain" description="ATP synthase F1 complex delta/epsilon subunit N-terminal" evidence="17">
    <location>
        <begin position="6"/>
        <end position="82"/>
    </location>
</feature>
<dbReference type="NCBIfam" id="NF009980">
    <property type="entry name" value="PRK13446.1"/>
    <property type="match status" value="1"/>
</dbReference>
<evidence type="ECO:0000256" key="13">
    <source>
        <dbReference type="HAMAP-Rule" id="MF_00530"/>
    </source>
</evidence>
<evidence type="ECO:0000313" key="19">
    <source>
        <dbReference type="Proteomes" id="UP001597497"/>
    </source>
</evidence>
<keyword evidence="15" id="KW-0175">Coiled coil</keyword>
<evidence type="ECO:0000256" key="11">
    <source>
        <dbReference type="ARBA" id="ARBA00030215"/>
    </source>
</evidence>